<evidence type="ECO:0000313" key="1">
    <source>
        <dbReference type="EMBL" id="MDK9497105.1"/>
    </source>
</evidence>
<evidence type="ECO:0000313" key="2">
    <source>
        <dbReference type="Proteomes" id="UP001223390"/>
    </source>
</evidence>
<protein>
    <submittedName>
        <fullName evidence="1">Uncharacterized protein</fullName>
    </submittedName>
</protein>
<comment type="caution">
    <text evidence="1">The sequence shown here is derived from an EMBL/GenBank/DDBJ whole genome shotgun (WGS) entry which is preliminary data.</text>
</comment>
<reference evidence="1 2" key="1">
    <citation type="submission" date="2023-05" db="EMBL/GenBank/DDBJ databases">
        <title>Sequencing and Assembly of Streptomyces sp. NP73.</title>
        <authorList>
            <person name="Konwar A.N."/>
            <person name="Saikia K."/>
            <person name="Thakur D."/>
        </authorList>
    </citation>
    <scope>NUCLEOTIDE SEQUENCE [LARGE SCALE GENOMIC DNA]</scope>
    <source>
        <strain evidence="1 2">NP73</strain>
    </source>
</reference>
<organism evidence="1 2">
    <name type="scientific">Streptomyces katrae</name>
    <dbReference type="NCBI Taxonomy" id="68223"/>
    <lineage>
        <taxon>Bacteria</taxon>
        <taxon>Bacillati</taxon>
        <taxon>Actinomycetota</taxon>
        <taxon>Actinomycetes</taxon>
        <taxon>Kitasatosporales</taxon>
        <taxon>Streptomycetaceae</taxon>
        <taxon>Streptomyces</taxon>
    </lineage>
</organism>
<gene>
    <name evidence="1" type="ORF">QEZ40_001758</name>
</gene>
<name>A0ABT7GU09_9ACTN</name>
<dbReference type="EMBL" id="JASITI010000017">
    <property type="protein sequence ID" value="MDK9497105.1"/>
    <property type="molecule type" value="Genomic_DNA"/>
</dbReference>
<accession>A0ABT7GU09</accession>
<dbReference type="RefSeq" id="WP_285342955.1">
    <property type="nucleotide sequence ID" value="NZ_JASITI010000017.1"/>
</dbReference>
<keyword evidence="2" id="KW-1185">Reference proteome</keyword>
<proteinExistence type="predicted"/>
<sequence>MNRLLLAAALPAAATAVLAGGAWLGWERYRDAHAVSEVVHAFDTTDPALVAPEATAVFTGTVVEDLGRRTVEGLPSDAYRVRVERVLKGSASGEVLVSQSDESERKYLVGETYLWATNPATRPEEGVAQLYDAEPRPATPADLAAWTAAVERTRGNPGADLLTDGGPTGRPA</sequence>
<dbReference type="Proteomes" id="UP001223390">
    <property type="component" value="Unassembled WGS sequence"/>
</dbReference>